<dbReference type="EMBL" id="HBUE01047577">
    <property type="protein sequence ID" value="CAG6463224.1"/>
    <property type="molecule type" value="Transcribed_RNA"/>
</dbReference>
<organism evidence="2">
    <name type="scientific">Culex pipiens</name>
    <name type="common">House mosquito</name>
    <dbReference type="NCBI Taxonomy" id="7175"/>
    <lineage>
        <taxon>Eukaryota</taxon>
        <taxon>Metazoa</taxon>
        <taxon>Ecdysozoa</taxon>
        <taxon>Arthropoda</taxon>
        <taxon>Hexapoda</taxon>
        <taxon>Insecta</taxon>
        <taxon>Pterygota</taxon>
        <taxon>Neoptera</taxon>
        <taxon>Endopterygota</taxon>
        <taxon>Diptera</taxon>
        <taxon>Nematocera</taxon>
        <taxon>Culicoidea</taxon>
        <taxon>Culicidae</taxon>
        <taxon>Culicinae</taxon>
        <taxon>Culicini</taxon>
        <taxon>Culex</taxon>
        <taxon>Culex</taxon>
    </lineage>
</organism>
<feature type="region of interest" description="Disordered" evidence="1">
    <location>
        <begin position="88"/>
        <end position="109"/>
    </location>
</feature>
<protein>
    <submittedName>
        <fullName evidence="2">(northern house mosquito) hypothetical protein</fullName>
    </submittedName>
</protein>
<dbReference type="EMBL" id="HBUE01281241">
    <property type="protein sequence ID" value="CAG6569175.1"/>
    <property type="molecule type" value="Transcribed_RNA"/>
</dbReference>
<sequence>MKLKRSTKAEVSYPSSTIHIVYFHQDYDGAAAKQTDELPRPLECSPEKQRSRIARQHRRNIHNGGSTIFFDDDTVLIDECEFCLRPSNSWGFPGDLSWPRAGSRKSRAS</sequence>
<evidence type="ECO:0000313" key="2">
    <source>
        <dbReference type="EMBL" id="CAG6569174.1"/>
    </source>
</evidence>
<evidence type="ECO:0000256" key="1">
    <source>
        <dbReference type="SAM" id="MobiDB-lite"/>
    </source>
</evidence>
<proteinExistence type="predicted"/>
<dbReference type="AlphaFoldDB" id="A0A8D8J9C3"/>
<name>A0A8D8J9C3_CULPI</name>
<dbReference type="EMBL" id="HBUE01281233">
    <property type="protein sequence ID" value="CAG6569174.1"/>
    <property type="molecule type" value="Transcribed_RNA"/>
</dbReference>
<dbReference type="EMBL" id="HBUE01047574">
    <property type="protein sequence ID" value="CAG6463223.1"/>
    <property type="molecule type" value="Transcribed_RNA"/>
</dbReference>
<dbReference type="EMBL" id="HBUE01175709">
    <property type="protein sequence ID" value="CAG6517648.1"/>
    <property type="molecule type" value="Transcribed_RNA"/>
</dbReference>
<reference evidence="2" key="1">
    <citation type="submission" date="2021-05" db="EMBL/GenBank/DDBJ databases">
        <authorList>
            <person name="Alioto T."/>
            <person name="Alioto T."/>
            <person name="Gomez Garrido J."/>
        </authorList>
    </citation>
    <scope>NUCLEOTIDE SEQUENCE</scope>
</reference>
<dbReference type="EMBL" id="HBUE01047583">
    <property type="protein sequence ID" value="CAG6463225.1"/>
    <property type="molecule type" value="Transcribed_RNA"/>
</dbReference>
<dbReference type="EMBL" id="HBUE01175701">
    <property type="protein sequence ID" value="CAG6517647.1"/>
    <property type="molecule type" value="Transcribed_RNA"/>
</dbReference>
<dbReference type="EMBL" id="HBUE01047573">
    <property type="protein sequence ID" value="CAG6463222.1"/>
    <property type="molecule type" value="Transcribed_RNA"/>
</dbReference>
<accession>A0A8D8J9C3</accession>